<dbReference type="EMBL" id="BBNR01000001">
    <property type="protein sequence ID" value="GAL65365.1"/>
    <property type="molecule type" value="Genomic_DNA"/>
</dbReference>
<dbReference type="AlphaFoldDB" id="A0A090VXG7"/>
<dbReference type="PROSITE" id="PS51257">
    <property type="entry name" value="PROKAR_LIPOPROTEIN"/>
    <property type="match status" value="1"/>
</dbReference>
<proteinExistence type="predicted"/>
<dbReference type="eggNOG" id="COG5492">
    <property type="taxonomic scope" value="Bacteria"/>
</dbReference>
<dbReference type="EMBL" id="BBNS01000001">
    <property type="protein sequence ID" value="GAL69430.1"/>
    <property type="molecule type" value="Genomic_DNA"/>
</dbReference>
<evidence type="ECO:0000313" key="1">
    <source>
        <dbReference type="EMBL" id="GAL65365.1"/>
    </source>
</evidence>
<gene>
    <name evidence="1" type="ORF">JCM19301_3825</name>
    <name evidence="2" type="ORF">JCM19302_4159</name>
</gene>
<comment type="caution">
    <text evidence="2">The sequence shown here is derived from an EMBL/GenBank/DDBJ whole genome shotgun (WGS) entry which is preliminary data.</text>
</comment>
<reference evidence="3 4" key="1">
    <citation type="journal article" date="2014" name="Genome Announc.">
        <title>Draft Genome Sequence of Marine Flavobacterium Jejuia pallidilutea Strain 11shimoA1 and Pigmentation Mutants.</title>
        <authorList>
            <person name="Takatani N."/>
            <person name="Nakanishi M."/>
            <person name="Meirelles P."/>
            <person name="Mino S."/>
            <person name="Suda W."/>
            <person name="Oshima K."/>
            <person name="Hattori M."/>
            <person name="Ohkuma M."/>
            <person name="Hosokawa M."/>
            <person name="Miyashita K."/>
            <person name="Thompson F.L."/>
            <person name="Niwa A."/>
            <person name="Sawabe T."/>
            <person name="Sawabe T."/>
        </authorList>
    </citation>
    <scope>NUCLEOTIDE SEQUENCE [LARGE SCALE GENOMIC DNA]</scope>
    <source>
        <strain evidence="1 3">JCM 19301</strain>
        <strain evidence="2">JCM 19302</strain>
        <strain evidence="4">JCM19302</strain>
    </source>
</reference>
<evidence type="ECO:0000313" key="3">
    <source>
        <dbReference type="Proteomes" id="UP000029641"/>
    </source>
</evidence>
<dbReference type="Gene3D" id="2.60.120.430">
    <property type="entry name" value="Galactose-binding lectin"/>
    <property type="match status" value="1"/>
</dbReference>
<dbReference type="RefSeq" id="WP_052414844.1">
    <property type="nucleotide sequence ID" value="NZ_BBNR01000001.1"/>
</dbReference>
<dbReference type="Proteomes" id="UP000029641">
    <property type="component" value="Unassembled WGS sequence"/>
</dbReference>
<name>A0A090VXG7_9FLAO</name>
<sequence length="211" mass="23353">MKNIKLTYTKMTILLGCIFITIASCERELSDEAVFATFPTAPEVFNDSPVGLGTDFYFPYINSKATAWSVDEKESYEGSASMRFDVPNANDPEGSFAGAIFRIDGEGSGRNLTDYDALTFWAKATQSVTIGEIGFGEDFGENKYVVGRKAIDLTTAWKKYIIPIPDPSKLIQERGLLRYSTGSLLGSGYTFWLDEVRYEKLGTCSAKTQNT</sequence>
<dbReference type="Proteomes" id="UP000029646">
    <property type="component" value="Unassembled WGS sequence"/>
</dbReference>
<evidence type="ECO:0000313" key="2">
    <source>
        <dbReference type="EMBL" id="GAL69430.1"/>
    </source>
</evidence>
<evidence type="ECO:0000313" key="4">
    <source>
        <dbReference type="Proteomes" id="UP000029646"/>
    </source>
</evidence>
<dbReference type="GO" id="GO:0016787">
    <property type="term" value="F:hydrolase activity"/>
    <property type="evidence" value="ECO:0007669"/>
    <property type="project" value="UniProtKB-KW"/>
</dbReference>
<protein>
    <submittedName>
        <fullName evidence="2">Glycosyl hydrolase family 16</fullName>
    </submittedName>
</protein>
<keyword evidence="2" id="KW-0378">Hydrolase</keyword>
<dbReference type="STRING" id="504487.JCM19538_2056"/>
<accession>A0A090VXG7</accession>
<dbReference type="InterPro" id="IPR008979">
    <property type="entry name" value="Galactose-bd-like_sf"/>
</dbReference>
<organism evidence="2 4">
    <name type="scientific">Jejuia pallidilutea</name>
    <dbReference type="NCBI Taxonomy" id="504487"/>
    <lineage>
        <taxon>Bacteria</taxon>
        <taxon>Pseudomonadati</taxon>
        <taxon>Bacteroidota</taxon>
        <taxon>Flavobacteriia</taxon>
        <taxon>Flavobacteriales</taxon>
        <taxon>Flavobacteriaceae</taxon>
        <taxon>Jejuia</taxon>
    </lineage>
</organism>
<dbReference type="SUPFAM" id="SSF49785">
    <property type="entry name" value="Galactose-binding domain-like"/>
    <property type="match status" value="1"/>
</dbReference>